<protein>
    <submittedName>
        <fullName evidence="2">Uncharacterized protein</fullName>
    </submittedName>
</protein>
<sequence length="664" mass="75318">MEKLLNKALIVVVIIGFIASILLINERITWEKTANQVELVMDYDDIFILANNSENPEQVEDGILSEINGDVKSIAIYETTLERLKLRGEYTGDVWVYSGKELLSPLNTIQFDFDINPYHTYILFKNKELENVWTPLIKQFLAKEGEVTEFTWNGFNGLELAVPYRQVKQLSLGIDPTLVEKVKSYGFNVVPRISNSYSDKERTLALIEQVVQFKPTYIIFQGEEVTGFPSYLNDVAKILNLNQVGLGNVELIKEQAGIKSLAFDLAWSNISRVHSLSEGTMKLVNNPMDLQEQVELAVTERNIRLIYIHAVMTYSNHVPLQSFDYITLKESPEKIIDKTVFVIENIANRLQQEGFTLGKASGFSYQEKSWMGTARWLTLIAGIAIISVMVAIFFSFMKWPVFILGMLGIVIAKVLGLESLYFKFVALATAVAVPVIAIYYSLQQSKVYNKKVSFIHILKVYLITSLISFFGAWIVAAMFSHVKYSLYLDQFRGVSVLYLAPLLLTLILVMWSFNEPLITWLKGNFKNYYLLILGILGGMILYYLARSGNSATVSSLELSFRKMLQTYLDIRPRTKEFLIGYPLLLFGLYLSYYYKRAAYLLVAAAMGQLSIVSTFTHLHTPFVVSVIRTFLGLGLGLVVGIILIIGWNIIKPLWIKLVSEVNSL</sequence>
<evidence type="ECO:0000313" key="3">
    <source>
        <dbReference type="Proteomes" id="UP000243739"/>
    </source>
</evidence>
<feature type="transmembrane region" description="Helical" evidence="1">
    <location>
        <begin position="600"/>
        <end position="618"/>
    </location>
</feature>
<name>A0A1D2YVN7_9BACI</name>
<keyword evidence="1" id="KW-0472">Membrane</keyword>
<keyword evidence="3" id="KW-1185">Reference proteome</keyword>
<organism evidence="2 3">
    <name type="scientific">Vulcanibacillus modesticaldus</name>
    <dbReference type="NCBI Taxonomy" id="337097"/>
    <lineage>
        <taxon>Bacteria</taxon>
        <taxon>Bacillati</taxon>
        <taxon>Bacillota</taxon>
        <taxon>Bacilli</taxon>
        <taxon>Bacillales</taxon>
        <taxon>Bacillaceae</taxon>
        <taxon>Vulcanibacillus</taxon>
    </lineage>
</organism>
<accession>A0A1D2YVN7</accession>
<dbReference type="Proteomes" id="UP000243739">
    <property type="component" value="Unassembled WGS sequence"/>
</dbReference>
<feature type="transmembrane region" description="Helical" evidence="1">
    <location>
        <begin position="399"/>
        <end position="417"/>
    </location>
</feature>
<dbReference type="RefSeq" id="WP_069656261.1">
    <property type="nucleotide sequence ID" value="NZ_MIJF01000013.1"/>
</dbReference>
<proteinExistence type="predicted"/>
<feature type="transmembrane region" description="Helical" evidence="1">
    <location>
        <begin position="376"/>
        <end position="393"/>
    </location>
</feature>
<feature type="transmembrane region" description="Helical" evidence="1">
    <location>
        <begin position="528"/>
        <end position="545"/>
    </location>
</feature>
<dbReference type="STRING" id="337097.BHF71_00945"/>
<keyword evidence="1" id="KW-1133">Transmembrane helix</keyword>
<evidence type="ECO:0000256" key="1">
    <source>
        <dbReference type="SAM" id="Phobius"/>
    </source>
</evidence>
<dbReference type="InterPro" id="IPR043748">
    <property type="entry name" value="DUF5693"/>
</dbReference>
<feature type="transmembrane region" description="Helical" evidence="1">
    <location>
        <begin position="577"/>
        <end position="594"/>
    </location>
</feature>
<keyword evidence="1" id="KW-0812">Transmembrane</keyword>
<evidence type="ECO:0000313" key="2">
    <source>
        <dbReference type="EMBL" id="OEF99774.1"/>
    </source>
</evidence>
<feature type="transmembrane region" description="Helical" evidence="1">
    <location>
        <begin position="630"/>
        <end position="650"/>
    </location>
</feature>
<comment type="caution">
    <text evidence="2">The sequence shown here is derived from an EMBL/GenBank/DDBJ whole genome shotgun (WGS) entry which is preliminary data.</text>
</comment>
<dbReference type="EMBL" id="MIJF01000013">
    <property type="protein sequence ID" value="OEF99774.1"/>
    <property type="molecule type" value="Genomic_DNA"/>
</dbReference>
<dbReference type="AlphaFoldDB" id="A0A1D2YVN7"/>
<dbReference type="Pfam" id="PF18949">
    <property type="entry name" value="DUF5693"/>
    <property type="match status" value="1"/>
</dbReference>
<gene>
    <name evidence="2" type="ORF">BHF71_00945</name>
</gene>
<reference evidence="2 3" key="1">
    <citation type="submission" date="2016-09" db="EMBL/GenBank/DDBJ databases">
        <title>Draft genome sequence for the type strain of Vulcanibacillus modesticaldus BR, a strictly anaerobic, moderately thermophilic, and nitrate-reducing bacterium from deep sea-hydrothermal vents of the Mid-Atlantic Ridge.</title>
        <authorList>
            <person name="Abin C.A."/>
            <person name="Hollibaugh J.T."/>
        </authorList>
    </citation>
    <scope>NUCLEOTIDE SEQUENCE [LARGE SCALE GENOMIC DNA]</scope>
    <source>
        <strain evidence="2 3">BR</strain>
    </source>
</reference>
<feature type="transmembrane region" description="Helical" evidence="1">
    <location>
        <begin position="6"/>
        <end position="24"/>
    </location>
</feature>
<dbReference type="OrthoDB" id="3805529at2"/>
<feature type="transmembrane region" description="Helical" evidence="1">
    <location>
        <begin position="454"/>
        <end position="479"/>
    </location>
</feature>
<feature type="transmembrane region" description="Helical" evidence="1">
    <location>
        <begin position="491"/>
        <end position="513"/>
    </location>
</feature>
<feature type="transmembrane region" description="Helical" evidence="1">
    <location>
        <begin position="424"/>
        <end position="442"/>
    </location>
</feature>